<gene>
    <name evidence="1" type="ORF">CFL01nite_12710</name>
</gene>
<dbReference type="EMBL" id="BJNB01000016">
    <property type="protein sequence ID" value="GEB97776.1"/>
    <property type="molecule type" value="Genomic_DNA"/>
</dbReference>
<evidence type="ECO:0000313" key="2">
    <source>
        <dbReference type="Proteomes" id="UP000315353"/>
    </source>
</evidence>
<reference evidence="1 2" key="1">
    <citation type="submission" date="2019-06" db="EMBL/GenBank/DDBJ databases">
        <title>Whole genome shotgun sequence of Corynebacterium flavescens NBRC 14136.</title>
        <authorList>
            <person name="Hosoyama A."/>
            <person name="Uohara A."/>
            <person name="Ohji S."/>
            <person name="Ichikawa N."/>
        </authorList>
    </citation>
    <scope>NUCLEOTIDE SEQUENCE [LARGE SCALE GENOMIC DNA]</scope>
    <source>
        <strain evidence="1 2">NBRC 14136</strain>
    </source>
</reference>
<dbReference type="AlphaFoldDB" id="A0AB73B824"/>
<sequence length="190" mass="20510">MAAKKYAAAPNSCELNKQLNGNWAAQIKPHGAEPAEYKFLRGLTSVNVNVETSTVDSSDIDSGEWTSEEKTGRSLTLNLEGQYARKGDLPLLTEDQVLLKLSGEEVGQYGKVDFRVWRTDIDEGWEGTATNSFSSGSGGKSDLRTFTSDLKASCAPHRIHSVEEGSATEASVLMDEKELLKVLAPTGLGV</sequence>
<comment type="caution">
    <text evidence="1">The sequence shown here is derived from an EMBL/GenBank/DDBJ whole genome shotgun (WGS) entry which is preliminary data.</text>
</comment>
<proteinExistence type="predicted"/>
<evidence type="ECO:0000313" key="1">
    <source>
        <dbReference type="EMBL" id="GEB97776.1"/>
    </source>
</evidence>
<organism evidence="1 2">
    <name type="scientific">Corynebacterium flavescens</name>
    <dbReference type="NCBI Taxonomy" id="28028"/>
    <lineage>
        <taxon>Bacteria</taxon>
        <taxon>Bacillati</taxon>
        <taxon>Actinomycetota</taxon>
        <taxon>Actinomycetes</taxon>
        <taxon>Mycobacteriales</taxon>
        <taxon>Corynebacteriaceae</taxon>
        <taxon>Corynebacterium</taxon>
    </lineage>
</organism>
<dbReference type="GeneID" id="82880919"/>
<dbReference type="RefSeq" id="WP_075730306.1">
    <property type="nucleotide sequence ID" value="NZ_BJNB01000016.1"/>
</dbReference>
<dbReference type="Proteomes" id="UP000315353">
    <property type="component" value="Unassembled WGS sequence"/>
</dbReference>
<evidence type="ECO:0008006" key="3">
    <source>
        <dbReference type="Google" id="ProtNLM"/>
    </source>
</evidence>
<protein>
    <recommendedName>
        <fullName evidence="3">Phage tail protein</fullName>
    </recommendedName>
</protein>
<name>A0AB73B824_CORFL</name>
<dbReference type="NCBIfam" id="NF047353">
    <property type="entry name" value="tube_lmo2291"/>
    <property type="match status" value="1"/>
</dbReference>
<accession>A0AB73B824</accession>